<protein>
    <recommendedName>
        <fullName evidence="6">Methylaspartate mutase</fullName>
    </recommendedName>
</protein>
<dbReference type="InParanoid" id="B2A6J2"/>
<proteinExistence type="predicted"/>
<evidence type="ECO:0000256" key="3">
    <source>
        <dbReference type="ARBA" id="ARBA00023285"/>
    </source>
</evidence>
<keyword evidence="1" id="KW-0846">Cobalamin</keyword>
<evidence type="ECO:0008006" key="6">
    <source>
        <dbReference type="Google" id="ProtNLM"/>
    </source>
</evidence>
<dbReference type="GO" id="GO:0031419">
    <property type="term" value="F:cobalamin binding"/>
    <property type="evidence" value="ECO:0007669"/>
    <property type="project" value="UniProtKB-KW"/>
</dbReference>
<dbReference type="Gene3D" id="3.20.20.240">
    <property type="entry name" value="Methylmalonyl-CoA mutase"/>
    <property type="match status" value="1"/>
</dbReference>
<dbReference type="SUPFAM" id="SSF51703">
    <property type="entry name" value="Cobalamin (vitamin B12)-dependent enzymes"/>
    <property type="match status" value="1"/>
</dbReference>
<dbReference type="GO" id="GO:0050097">
    <property type="term" value="F:methylaspartate mutase activity"/>
    <property type="evidence" value="ECO:0007669"/>
    <property type="project" value="InterPro"/>
</dbReference>
<dbReference type="HOGENOM" id="CLU_029922_0_0_9"/>
<dbReference type="AlphaFoldDB" id="B2A6J2"/>
<evidence type="ECO:0000256" key="2">
    <source>
        <dbReference type="ARBA" id="ARBA00023235"/>
    </source>
</evidence>
<reference evidence="4 5" key="2">
    <citation type="journal article" date="2011" name="J. Bacteriol.">
        <title>Complete genome sequence of the anaerobic, halophilic alkalithermophile Natranaerobius thermophilus JW/NM-WN-LF.</title>
        <authorList>
            <person name="Zhao B."/>
            <person name="Mesbah N.M."/>
            <person name="Dalin E."/>
            <person name="Goodwin L."/>
            <person name="Nolan M."/>
            <person name="Pitluck S."/>
            <person name="Chertkov O."/>
            <person name="Brettin T.S."/>
            <person name="Han J."/>
            <person name="Larimer F.W."/>
            <person name="Land M.L."/>
            <person name="Hauser L."/>
            <person name="Kyrpides N."/>
            <person name="Wiegel J."/>
        </authorList>
    </citation>
    <scope>NUCLEOTIDE SEQUENCE [LARGE SCALE GENOMIC DNA]</scope>
    <source>
        <strain evidence="5">ATCC BAA-1301 / DSM 18059 / JW/NM-WN-LF</strain>
    </source>
</reference>
<keyword evidence="3" id="KW-0170">Cobalt</keyword>
<name>B2A6J2_NATTJ</name>
<accession>B2A6J2</accession>
<dbReference type="InterPro" id="IPR006396">
    <property type="entry name" value="Glu_mut_E"/>
</dbReference>
<reference evidence="4 5" key="1">
    <citation type="submission" date="2008-04" db="EMBL/GenBank/DDBJ databases">
        <title>Complete sequence of chromosome of Natranaerobius thermophilus JW/NM-WN-LF.</title>
        <authorList>
            <consortium name="US DOE Joint Genome Institute"/>
            <person name="Copeland A."/>
            <person name="Lucas S."/>
            <person name="Lapidus A."/>
            <person name="Glavina del Rio T."/>
            <person name="Dalin E."/>
            <person name="Tice H."/>
            <person name="Bruce D."/>
            <person name="Goodwin L."/>
            <person name="Pitluck S."/>
            <person name="Chertkov O."/>
            <person name="Brettin T."/>
            <person name="Detter J.C."/>
            <person name="Han C."/>
            <person name="Kuske C.R."/>
            <person name="Schmutz J."/>
            <person name="Larimer F."/>
            <person name="Land M."/>
            <person name="Hauser L."/>
            <person name="Kyrpides N."/>
            <person name="Lykidis A."/>
            <person name="Mesbah N.M."/>
            <person name="Wiegel J."/>
        </authorList>
    </citation>
    <scope>NUCLEOTIDE SEQUENCE [LARGE SCALE GENOMIC DNA]</scope>
    <source>
        <strain evidence="5">ATCC BAA-1301 / DSM 18059 / JW/NM-WN-LF</strain>
    </source>
</reference>
<dbReference type="OrthoDB" id="9763360at2"/>
<evidence type="ECO:0000313" key="4">
    <source>
        <dbReference type="EMBL" id="ACB85525.1"/>
    </source>
</evidence>
<keyword evidence="2" id="KW-0413">Isomerase</keyword>
<dbReference type="GO" id="GO:0019670">
    <property type="term" value="P:anaerobic L-glutamate catabolic process"/>
    <property type="evidence" value="ECO:0007669"/>
    <property type="project" value="InterPro"/>
</dbReference>
<sequence>MLDTNINNGGDKLSYIDNFYEFRRDFLKGKSGFLEIQENIQEIINFHQNQGYNKNSSYKLNKKSSKWTILQGDYSYTTLDEHAEFYNKLFENFGEDTDILLTLSIDSADETKRNLQHVSIENLRQIVNNSAFPIQIRSVKNDQRILAEKAFASGISDIVGGAITNSAYSFERVSLEQGLVHWEYIDKLIAFYATKGVIINKEISLPLSGNLIPPCLQIALIILDGLIAVENGVKSITLTYNQVGRISQDISGINLLKQLFSEYLKKMGHDNVNDIGVSSALATWSGGFPKSSAEGYAIISSAGICGGIGQADKIISTSPDKGTGQIDNSSYLSGIQTAKKSFEIGRYQNGELHTQESQRLKIAVKDIVDTVLEKSGQNKEISLAVLEAFKDGILDVPFSSMIENHGQVLPIRGIDGCVRYFDYGKLPLSNDIKTFHEECLKKRGQKEQREPTFQMVIDDIYAAGKGELI</sequence>
<dbReference type="KEGG" id="nth:Nther_1955"/>
<dbReference type="STRING" id="457570.Nther_1955"/>
<dbReference type="Pfam" id="PF06368">
    <property type="entry name" value="Met_asp_mut_E"/>
    <property type="match status" value="1"/>
</dbReference>
<keyword evidence="5" id="KW-1185">Reference proteome</keyword>
<dbReference type="eggNOG" id="COG4865">
    <property type="taxonomic scope" value="Bacteria"/>
</dbReference>
<dbReference type="InterPro" id="IPR014714">
    <property type="entry name" value="Glu_mut_E_C_dom_sf"/>
</dbReference>
<evidence type="ECO:0000256" key="1">
    <source>
        <dbReference type="ARBA" id="ARBA00022628"/>
    </source>
</evidence>
<organism evidence="4 5">
    <name type="scientific">Natranaerobius thermophilus (strain ATCC BAA-1301 / DSM 18059 / JW/NM-WN-LF)</name>
    <dbReference type="NCBI Taxonomy" id="457570"/>
    <lineage>
        <taxon>Bacteria</taxon>
        <taxon>Bacillati</taxon>
        <taxon>Bacillota</taxon>
        <taxon>Clostridia</taxon>
        <taxon>Natranaerobiales</taxon>
        <taxon>Natranaerobiaceae</taxon>
        <taxon>Natranaerobius</taxon>
    </lineage>
</organism>
<gene>
    <name evidence="4" type="ordered locus">Nther_1955</name>
</gene>
<evidence type="ECO:0000313" key="5">
    <source>
        <dbReference type="Proteomes" id="UP000001683"/>
    </source>
</evidence>
<dbReference type="Gene3D" id="3.90.970.10">
    <property type="match status" value="1"/>
</dbReference>
<dbReference type="EMBL" id="CP001034">
    <property type="protein sequence ID" value="ACB85525.1"/>
    <property type="molecule type" value="Genomic_DNA"/>
</dbReference>
<dbReference type="RefSeq" id="WP_012448384.1">
    <property type="nucleotide sequence ID" value="NC_010718.1"/>
</dbReference>
<dbReference type="Proteomes" id="UP000001683">
    <property type="component" value="Chromosome"/>
</dbReference>
<dbReference type="InterPro" id="IPR016176">
    <property type="entry name" value="Cbl-dep_enz_cat"/>
</dbReference>